<evidence type="ECO:0000313" key="2">
    <source>
        <dbReference type="Proteomes" id="UP000245133"/>
    </source>
</evidence>
<proteinExistence type="predicted"/>
<dbReference type="EMBL" id="BFBB01000002">
    <property type="protein sequence ID" value="GBF48726.1"/>
    <property type="molecule type" value="Genomic_DNA"/>
</dbReference>
<dbReference type="Proteomes" id="UP000245133">
    <property type="component" value="Unassembled WGS sequence"/>
</dbReference>
<sequence length="343" mass="40665">MRIWFYFTLFVLAHAVFAEDSFSILWKDYLENHLPLSEVSEVYGEAFSEDLETEIRSEREFLLSRCESSSLRSIANMMYHLSHVESMILLKECRISPKKKWPQLETAAKQKLFEITKFPKLEIIGSLKDTADAKEILEKLYSAWEERVYRFSNFYQTGQISYLSKEKAITQTINELVYVDMNPERKLSLLRKMVKDLREEEESLFQTFLYSHQNLFSVQKRSLENQRNKETLETLLAYFLSHPALQEPLKTEIKEWKDCLNEIKLDAPGIRLSVFSGFLQDYQRFPYLASEAKPKELFQVSQFLHKNLFSSHHFTRRIQESLQTCRKLASYGSKERGDQRTHR</sequence>
<dbReference type="AlphaFoldDB" id="A0A2P2DVR9"/>
<comment type="caution">
    <text evidence="1">The sequence shown here is derived from an EMBL/GenBank/DDBJ whole genome shotgun (WGS) entry which is preliminary data.</text>
</comment>
<accession>A0A2P2DVR9</accession>
<name>A0A2P2DVR9_9LEPT</name>
<keyword evidence="2" id="KW-1185">Reference proteome</keyword>
<evidence type="ECO:0000313" key="1">
    <source>
        <dbReference type="EMBL" id="GBF48726.1"/>
    </source>
</evidence>
<organism evidence="1 2">
    <name type="scientific">Leptospira ryugenii</name>
    <dbReference type="NCBI Taxonomy" id="1917863"/>
    <lineage>
        <taxon>Bacteria</taxon>
        <taxon>Pseudomonadati</taxon>
        <taxon>Spirochaetota</taxon>
        <taxon>Spirochaetia</taxon>
        <taxon>Leptospirales</taxon>
        <taxon>Leptospiraceae</taxon>
        <taxon>Leptospira</taxon>
    </lineage>
</organism>
<gene>
    <name evidence="1" type="ORF">LPTSP4_02260</name>
</gene>
<dbReference type="OrthoDB" id="342377at2"/>
<dbReference type="RefSeq" id="WP_108972855.1">
    <property type="nucleotide sequence ID" value="NZ_BFBB01000002.1"/>
</dbReference>
<reference evidence="1 2" key="1">
    <citation type="submission" date="2018-02" db="EMBL/GenBank/DDBJ databases">
        <title>Novel Leptospira species isolated from soil and water in Japan.</title>
        <authorList>
            <person name="Nakao R."/>
            <person name="Masuzawa T."/>
        </authorList>
    </citation>
    <scope>NUCLEOTIDE SEQUENCE [LARGE SCALE GENOMIC DNA]</scope>
    <source>
        <strain evidence="1 2">YH101</strain>
    </source>
</reference>
<protein>
    <submittedName>
        <fullName evidence="1">Uncharacterized protein</fullName>
    </submittedName>
</protein>